<keyword evidence="7" id="KW-1185">Reference proteome</keyword>
<sequence>MAASSAAVPLAPASAPRSDSPSLSVPPVALPRLPGVAVQPGPKAARLLAWLDQFGPAPPSRSSPDKATLYPFGIWVHRGLVLVCLLWLNDRGLDGTTLLVVAGVLACLYTKVGSTTQILYVTTACAMLRDVADAAAAPRHSIYLVHLLSLLVQRMGGAFFGPLGRYAVVLLTHLTRASAISRVLALMSILHHEAQSQQAMAAPQPSLRDAPQSSRAIAAAAAPSAHKTMMAKQQQQVMTTEAEGRAFSHAPEGGAARVTQTTTTTTTLTVASGTIVTSPSAASLTDPRTPNEGEEQPSTERGHIVQVGGALTSTAGGVPPGWVSEEDMMAYKAAVIVCSRTYRGARLMLVQVLRATIEYLRLSTIAGLELPRGQYADLFQAISTLLMAMETTHRMAGMRLDEIMLGHQSRPSSADLELRADPLHFVIELYDISSMHERICGSATYFADQKGMTMIVNIVSTASLSRGKWVALVAFRLVECHLLEMLLTVVTCSTENATLDITLLVGDNGDSYLSGTQGATQQVDATSTTTATATATALDADADPFHEIIRTSRLFNEMQEKWFTRLEEETLQAQAAYDLSLTPTAFTWRYRFQSGLSLAELSRRLVEHSGHLAAGFKAELVSLGHLRSPEAVRADGTTESPTVPVLAREMFEFRLHAIWLACNPDHPEFERVSLQHSEAPVRLPQRVWIQDTLQLLTFANELKNRRFVLLATGPSNPFLQMLSTNMAQWEADFTSYQVADKDACQSVMAEYDAKTPGFRESCDAAQRVQNIVCIDNEDFFALEWLLMYRARRGIVGPVIMFVVPSTYRQLIDFLANLLETYKGVTPTIWLITKPVGPWKLLSALMEICVASTEEWSMPLVVPRRAASDQEGASVVGTPAHDPTGHVHSHSRTPAMTPKRGGRHQPHVLTVAATGGGHLGGAGAGGGINAPMTRDIIVASAAAMAAASAVSSASDAKTSGTHATCANRLFDTAADDAVTASYATATTTAISKTTTTTVTSTAASGSAAAASMMTTVSTIARYDALSSSAAAAVTAISMPSLSAIPESGDRQQANAYGMPTGMPVVASFSAAPYLLPASVPAFAAVGPAVMNGVLAVTPSPVGTCSPAAASVAATSSPHQLAARATAMGGPLPLDPRATVLPATLPCIAGHGPVVAPPVLTFPEEIGHDDVMALVSGAQLSSSGASTSSPTTHAASSHPSESPGNWVAGAPTNGAGRPAYGKEPPTMGAALAAPMSQAPLRNGIGMHGIDVPGTAATAPPTARPSPVVSEAASRAAATAGSLAHPMSAASNKAALTPGDKTPFSSEATTAVLPSAAQRAVEQAGSQPPGHVRRHPSPSPAAMPPNPNAMLGPADMLILNVSPPISVLIAEDNMINQKILSHFLKKKGITNTVASNGKQAVDKYRAGRFHLVLMDIVMPIMDGIEATREIRRIEAERRKVQKFSPEVVIVALTATSVPQDRYAALEAGCNDYLIKPVSLVWLEKKIIEWGSMQALIDYGVLNNGGDDEALRTPVAEGTLRFDTQIPPLVGGSSGHGAHGTPPAAAPPSRSAMPPPIRSRSTSASAISVGRLGSALSASGGGAIGGGHRQTKSPYAKRSGNTPPPSWKGTPSRARQDATHSDDDSLASSWQHASLAHAASAPHPAALSRGAPEDLVFAHFDDDVHGDDLEDPRLDVDLADEDDDDDDDDDETDGLDQRQRKSRIDLGDEIDDDDTSLSSLEDGEMPIDLASHQLADDESELEWA</sequence>
<feature type="compositionally biased region" description="Basic and acidic residues" evidence="4">
    <location>
        <begin position="1691"/>
        <end position="1702"/>
    </location>
</feature>
<evidence type="ECO:0000256" key="3">
    <source>
        <dbReference type="PROSITE-ProRule" id="PRU00169"/>
    </source>
</evidence>
<feature type="region of interest" description="Disordered" evidence="4">
    <location>
        <begin position="1575"/>
        <end position="1624"/>
    </location>
</feature>
<dbReference type="STRING" id="1555241.A0A4P9XE45"/>
<dbReference type="Gene3D" id="3.40.50.2300">
    <property type="match status" value="1"/>
</dbReference>
<keyword evidence="1 3" id="KW-0597">Phosphoprotein</keyword>
<evidence type="ECO:0000313" key="6">
    <source>
        <dbReference type="EMBL" id="RKP03411.1"/>
    </source>
</evidence>
<feature type="compositionally biased region" description="Acidic residues" evidence="4">
    <location>
        <begin position="1703"/>
        <end position="1721"/>
    </location>
</feature>
<dbReference type="Pfam" id="PF00072">
    <property type="entry name" value="Response_reg"/>
    <property type="match status" value="1"/>
</dbReference>
<dbReference type="CDD" id="cd17546">
    <property type="entry name" value="REC_hyHK_CKI1_RcsC-like"/>
    <property type="match status" value="1"/>
</dbReference>
<dbReference type="OrthoDB" id="21225at2759"/>
<dbReference type="SMART" id="SM00448">
    <property type="entry name" value="REC"/>
    <property type="match status" value="1"/>
</dbReference>
<dbReference type="SUPFAM" id="SSF52172">
    <property type="entry name" value="CheY-like"/>
    <property type="match status" value="1"/>
</dbReference>
<name>A0A4P9XE45_9FUNG</name>
<dbReference type="Proteomes" id="UP000274922">
    <property type="component" value="Unassembled WGS sequence"/>
</dbReference>
<feature type="region of interest" description="Disordered" evidence="4">
    <location>
        <begin position="1241"/>
        <end position="1345"/>
    </location>
</feature>
<feature type="compositionally biased region" description="Pro residues" evidence="4">
    <location>
        <begin position="1334"/>
        <end position="1344"/>
    </location>
</feature>
<dbReference type="PANTHER" id="PTHR45339">
    <property type="entry name" value="HYBRID SIGNAL TRANSDUCTION HISTIDINE KINASE J"/>
    <property type="match status" value="1"/>
</dbReference>
<feature type="compositionally biased region" description="Gly residues" evidence="4">
    <location>
        <begin position="1575"/>
        <end position="1584"/>
    </location>
</feature>
<dbReference type="InterPro" id="IPR001789">
    <property type="entry name" value="Sig_transdc_resp-reg_receiver"/>
</dbReference>
<reference evidence="7" key="1">
    <citation type="journal article" date="2018" name="Nat. Microbiol.">
        <title>Leveraging single-cell genomics to expand the fungal tree of life.</title>
        <authorList>
            <person name="Ahrendt S.R."/>
            <person name="Quandt C.A."/>
            <person name="Ciobanu D."/>
            <person name="Clum A."/>
            <person name="Salamov A."/>
            <person name="Andreopoulos B."/>
            <person name="Cheng J.F."/>
            <person name="Woyke T."/>
            <person name="Pelin A."/>
            <person name="Henrissat B."/>
            <person name="Reynolds N.K."/>
            <person name="Benny G.L."/>
            <person name="Smith M.E."/>
            <person name="James T.Y."/>
            <person name="Grigoriev I.V."/>
        </authorList>
    </citation>
    <scope>NUCLEOTIDE SEQUENCE [LARGE SCALE GENOMIC DNA]</scope>
    <source>
        <strain evidence="7">ATCC 52028</strain>
    </source>
</reference>
<feature type="compositionally biased region" description="Acidic residues" evidence="4">
    <location>
        <begin position="1673"/>
        <end position="1690"/>
    </location>
</feature>
<proteinExistence type="predicted"/>
<dbReference type="GO" id="GO:0000156">
    <property type="term" value="F:phosphorelay response regulator activity"/>
    <property type="evidence" value="ECO:0007669"/>
    <property type="project" value="UniProtKB-ARBA"/>
</dbReference>
<dbReference type="PANTHER" id="PTHR45339:SF1">
    <property type="entry name" value="HYBRID SIGNAL TRANSDUCTION HISTIDINE KINASE J"/>
    <property type="match status" value="1"/>
</dbReference>
<feature type="compositionally biased region" description="Basic and acidic residues" evidence="4">
    <location>
        <begin position="1610"/>
        <end position="1619"/>
    </location>
</feature>
<evidence type="ECO:0000259" key="5">
    <source>
        <dbReference type="PROSITE" id="PS50110"/>
    </source>
</evidence>
<feature type="compositionally biased region" description="Polar residues" evidence="4">
    <location>
        <begin position="278"/>
        <end position="288"/>
    </location>
</feature>
<feature type="compositionally biased region" description="Low complexity" evidence="4">
    <location>
        <begin position="1535"/>
        <end position="1561"/>
    </location>
</feature>
<feature type="region of interest" description="Disordered" evidence="4">
    <location>
        <begin position="1520"/>
        <end position="1561"/>
    </location>
</feature>
<organism evidence="6 7">
    <name type="scientific">Caulochytrium protostelioides</name>
    <dbReference type="NCBI Taxonomy" id="1555241"/>
    <lineage>
        <taxon>Eukaryota</taxon>
        <taxon>Fungi</taxon>
        <taxon>Fungi incertae sedis</taxon>
        <taxon>Chytridiomycota</taxon>
        <taxon>Chytridiomycota incertae sedis</taxon>
        <taxon>Chytridiomycetes</taxon>
        <taxon>Caulochytriales</taxon>
        <taxon>Caulochytriaceae</taxon>
        <taxon>Caulochytrium</taxon>
    </lineage>
</organism>
<feature type="region of interest" description="Disordered" evidence="4">
    <location>
        <begin position="1659"/>
        <end position="1740"/>
    </location>
</feature>
<dbReference type="EMBL" id="ML014123">
    <property type="protein sequence ID" value="RKP03411.1"/>
    <property type="molecule type" value="Genomic_DNA"/>
</dbReference>
<evidence type="ECO:0000256" key="2">
    <source>
        <dbReference type="ARBA" id="ARBA00023012"/>
    </source>
</evidence>
<protein>
    <recommendedName>
        <fullName evidence="5">Response regulatory domain-containing protein</fullName>
    </recommendedName>
</protein>
<evidence type="ECO:0000256" key="4">
    <source>
        <dbReference type="SAM" id="MobiDB-lite"/>
    </source>
</evidence>
<accession>A0A4P9XE45</accession>
<feature type="region of interest" description="Disordered" evidence="4">
    <location>
        <begin position="870"/>
        <end position="903"/>
    </location>
</feature>
<feature type="region of interest" description="Disordered" evidence="4">
    <location>
        <begin position="1179"/>
        <end position="1225"/>
    </location>
</feature>
<gene>
    <name evidence="6" type="ORF">CXG81DRAFT_17034</name>
</gene>
<evidence type="ECO:0000256" key="1">
    <source>
        <dbReference type="ARBA" id="ARBA00022553"/>
    </source>
</evidence>
<feature type="region of interest" description="Disordered" evidence="4">
    <location>
        <begin position="277"/>
        <end position="301"/>
    </location>
</feature>
<feature type="modified residue" description="4-aspartylphosphate" evidence="3">
    <location>
        <position position="1412"/>
    </location>
</feature>
<feature type="compositionally biased region" description="Low complexity" evidence="4">
    <location>
        <begin position="1249"/>
        <end position="1281"/>
    </location>
</feature>
<feature type="compositionally biased region" description="Basic and acidic residues" evidence="4">
    <location>
        <begin position="1659"/>
        <end position="1672"/>
    </location>
</feature>
<dbReference type="InterPro" id="IPR011006">
    <property type="entry name" value="CheY-like_superfamily"/>
</dbReference>
<evidence type="ECO:0000313" key="7">
    <source>
        <dbReference type="Proteomes" id="UP000274922"/>
    </source>
</evidence>
<feature type="compositionally biased region" description="Low complexity" evidence="4">
    <location>
        <begin position="1179"/>
        <end position="1198"/>
    </location>
</feature>
<dbReference type="FunFam" id="3.40.50.2300:FF:000146">
    <property type="entry name" value="Putative two-component response regulator SSK1p"/>
    <property type="match status" value="1"/>
</dbReference>
<dbReference type="PROSITE" id="PS50110">
    <property type="entry name" value="RESPONSE_REGULATORY"/>
    <property type="match status" value="1"/>
</dbReference>
<feature type="region of interest" description="Disordered" evidence="4">
    <location>
        <begin position="1"/>
        <end position="26"/>
    </location>
</feature>
<keyword evidence="2" id="KW-0902">Two-component regulatory system</keyword>
<feature type="domain" description="Response regulatory" evidence="5">
    <location>
        <begin position="1363"/>
        <end position="1487"/>
    </location>
</feature>